<dbReference type="AlphaFoldDB" id="A0A5B7YAR8"/>
<organism evidence="3 4">
    <name type="scientific">Salinimonas iocasae</name>
    <dbReference type="NCBI Taxonomy" id="2572577"/>
    <lineage>
        <taxon>Bacteria</taxon>
        <taxon>Pseudomonadati</taxon>
        <taxon>Pseudomonadota</taxon>
        <taxon>Gammaproteobacteria</taxon>
        <taxon>Alteromonadales</taxon>
        <taxon>Alteromonadaceae</taxon>
        <taxon>Alteromonas/Salinimonas group</taxon>
        <taxon>Salinimonas</taxon>
    </lineage>
</organism>
<dbReference type="RefSeq" id="WP_139755311.1">
    <property type="nucleotide sequence ID" value="NZ_CP039852.1"/>
</dbReference>
<dbReference type="Proteomes" id="UP000304912">
    <property type="component" value="Chromosome"/>
</dbReference>
<dbReference type="GO" id="GO:0016989">
    <property type="term" value="F:sigma factor antagonist activity"/>
    <property type="evidence" value="ECO:0007669"/>
    <property type="project" value="TreeGrafter"/>
</dbReference>
<keyword evidence="4" id="KW-1185">Reference proteome</keyword>
<feature type="transmembrane region" description="Helical" evidence="1">
    <location>
        <begin position="96"/>
        <end position="114"/>
    </location>
</feature>
<dbReference type="InterPro" id="IPR051474">
    <property type="entry name" value="Anti-sigma-K/W_factor"/>
</dbReference>
<dbReference type="Pfam" id="PF10099">
    <property type="entry name" value="RskA_C"/>
    <property type="match status" value="1"/>
</dbReference>
<keyword evidence="1" id="KW-0812">Transmembrane</keyword>
<dbReference type="GO" id="GO:0006417">
    <property type="term" value="P:regulation of translation"/>
    <property type="evidence" value="ECO:0007669"/>
    <property type="project" value="TreeGrafter"/>
</dbReference>
<dbReference type="GO" id="GO:0005886">
    <property type="term" value="C:plasma membrane"/>
    <property type="evidence" value="ECO:0007669"/>
    <property type="project" value="InterPro"/>
</dbReference>
<name>A0A5B7YAR8_9ALTE</name>
<evidence type="ECO:0000313" key="4">
    <source>
        <dbReference type="Proteomes" id="UP000304912"/>
    </source>
</evidence>
<evidence type="ECO:0000259" key="2">
    <source>
        <dbReference type="Pfam" id="PF10099"/>
    </source>
</evidence>
<dbReference type="KEGG" id="salk:FBQ74_03335"/>
<sequence length="232" mass="25727">MNYLNRERRHALAAEYVLGTLRGKARDRYQKLMLEHEAVARTTWYWERQLNVLSVSLPAQTPSDEVWKRIAARTFDSPSVQSQPATAQPSSGKPGWAMWGGLAATFILAALLLWTRLPTPDDITPSAVAVFNNESQAPLWLIEVSDEQLVVKATQRVKQQNAKDYELWIVPDDNSAPVSLGVIPQSGVWQRSVHPLITQNNVKALAVSLEEKGGSPTGQPTQVLFTATLEST</sequence>
<dbReference type="InterPro" id="IPR018764">
    <property type="entry name" value="RskA_C"/>
</dbReference>
<protein>
    <submittedName>
        <fullName evidence="3">Anti-sigma factor</fullName>
    </submittedName>
</protein>
<accession>A0A5B7YAR8</accession>
<dbReference type="PANTHER" id="PTHR37461:SF1">
    <property type="entry name" value="ANTI-SIGMA-K FACTOR RSKA"/>
    <property type="match status" value="1"/>
</dbReference>
<evidence type="ECO:0000256" key="1">
    <source>
        <dbReference type="SAM" id="Phobius"/>
    </source>
</evidence>
<feature type="domain" description="Anti-sigma K factor RskA C-terminal" evidence="2">
    <location>
        <begin position="102"/>
        <end position="221"/>
    </location>
</feature>
<dbReference type="PANTHER" id="PTHR37461">
    <property type="entry name" value="ANTI-SIGMA-K FACTOR RSKA"/>
    <property type="match status" value="1"/>
</dbReference>
<gene>
    <name evidence="3" type="ORF">FBQ74_03335</name>
</gene>
<proteinExistence type="predicted"/>
<dbReference type="EMBL" id="CP039852">
    <property type="protein sequence ID" value="QCZ92558.1"/>
    <property type="molecule type" value="Genomic_DNA"/>
</dbReference>
<keyword evidence="1" id="KW-0472">Membrane</keyword>
<keyword evidence="1" id="KW-1133">Transmembrane helix</keyword>
<reference evidence="3 4" key="1">
    <citation type="submission" date="2019-04" db="EMBL/GenBank/DDBJ databases">
        <title>Salinimonas iocasae sp. nov., a halophilic bacterium isolated from the outer tube casing of tubeworms in Okinawa Trough.</title>
        <authorList>
            <person name="Zhang H."/>
            <person name="Wang H."/>
            <person name="Li C."/>
        </authorList>
    </citation>
    <scope>NUCLEOTIDE SEQUENCE [LARGE SCALE GENOMIC DNA]</scope>
    <source>
        <strain evidence="3 4">KX18D6</strain>
    </source>
</reference>
<evidence type="ECO:0000313" key="3">
    <source>
        <dbReference type="EMBL" id="QCZ92558.1"/>
    </source>
</evidence>
<dbReference type="OrthoDB" id="5298046at2"/>